<dbReference type="Proteomes" id="UP000305792">
    <property type="component" value="Unassembled WGS sequence"/>
</dbReference>
<evidence type="ECO:0000313" key="3">
    <source>
        <dbReference type="EMBL" id="THV27006.1"/>
    </source>
</evidence>
<name>A0A4V6T6B1_9ACTN</name>
<dbReference type="SMART" id="SM00220">
    <property type="entry name" value="S_TKc"/>
    <property type="match status" value="1"/>
</dbReference>
<dbReference type="GO" id="GO:0005524">
    <property type="term" value="F:ATP binding"/>
    <property type="evidence" value="ECO:0007669"/>
    <property type="project" value="UniProtKB-UniRule"/>
</dbReference>
<dbReference type="GO" id="GO:0004672">
    <property type="term" value="F:protein kinase activity"/>
    <property type="evidence" value="ECO:0007669"/>
    <property type="project" value="InterPro"/>
</dbReference>
<evidence type="ECO:0000256" key="1">
    <source>
        <dbReference type="PROSITE-ProRule" id="PRU10141"/>
    </source>
</evidence>
<feature type="binding site" evidence="1">
    <location>
        <position position="41"/>
    </location>
    <ligand>
        <name>ATP</name>
        <dbReference type="ChEBI" id="CHEBI:30616"/>
    </ligand>
</feature>
<dbReference type="InterPro" id="IPR017441">
    <property type="entry name" value="Protein_kinase_ATP_BS"/>
</dbReference>
<dbReference type="RefSeq" id="WP_136530726.1">
    <property type="nucleotide sequence ID" value="NZ_STGX01000012.1"/>
</dbReference>
<comment type="caution">
    <text evidence="3">The sequence shown here is derived from an EMBL/GenBank/DDBJ whole genome shotgun (WGS) entry which is preliminary data.</text>
</comment>
<keyword evidence="4" id="KW-1185">Reference proteome</keyword>
<dbReference type="EMBL" id="STGX01000012">
    <property type="protein sequence ID" value="THV27006.1"/>
    <property type="molecule type" value="Genomic_DNA"/>
</dbReference>
<dbReference type="PROSITE" id="PS00107">
    <property type="entry name" value="PROTEIN_KINASE_ATP"/>
    <property type="match status" value="1"/>
</dbReference>
<dbReference type="SUPFAM" id="SSF56112">
    <property type="entry name" value="Protein kinase-like (PK-like)"/>
    <property type="match status" value="1"/>
</dbReference>
<dbReference type="AlphaFoldDB" id="A0A4V6T6B1"/>
<keyword evidence="1" id="KW-0067">ATP-binding</keyword>
<dbReference type="InterPro" id="IPR011009">
    <property type="entry name" value="Kinase-like_dom_sf"/>
</dbReference>
<proteinExistence type="predicted"/>
<accession>A0A4V6T6B1</accession>
<protein>
    <recommendedName>
        <fullName evidence="2">Protein kinase domain-containing protein</fullName>
    </recommendedName>
</protein>
<dbReference type="InterPro" id="IPR000719">
    <property type="entry name" value="Prot_kinase_dom"/>
</dbReference>
<evidence type="ECO:0000313" key="4">
    <source>
        <dbReference type="Proteomes" id="UP000305792"/>
    </source>
</evidence>
<dbReference type="Gene3D" id="3.30.200.20">
    <property type="entry name" value="Phosphorylase Kinase, domain 1"/>
    <property type="match status" value="1"/>
</dbReference>
<gene>
    <name evidence="3" type="ORF">E9998_16120</name>
</gene>
<sequence length="288" mass="30030">MNQRPDPMWIGPYRVDAVLGEGGTGRVFLASGPSGRLFAVKRTPDALAADEDFRARFAAEVEGARQASGIWTPAVADADTDAANPWAAYAFIPGPTLAQTAGRVGAFSEAAALRLGADLAAAVDDLLRRGLPLPQVTPSHVVLAADGARLLYGTAGGTATVPDAMRAVATLTAAVTAGGSTQIDLAAAPPRLAALVAPCLALDPDLRPGPLRFLEAAGRPRASTRPWPRGVRELTGTQEALLHRILPAPRQGTTRLDLGQTMIAATKDEVDAVVRAAGGRRFGRWRLK</sequence>
<feature type="domain" description="Protein kinase" evidence="2">
    <location>
        <begin position="13"/>
        <end position="222"/>
    </location>
</feature>
<organism evidence="3 4">
    <name type="scientific">Glycomyces paridis</name>
    <dbReference type="NCBI Taxonomy" id="2126555"/>
    <lineage>
        <taxon>Bacteria</taxon>
        <taxon>Bacillati</taxon>
        <taxon>Actinomycetota</taxon>
        <taxon>Actinomycetes</taxon>
        <taxon>Glycomycetales</taxon>
        <taxon>Glycomycetaceae</taxon>
        <taxon>Glycomyces</taxon>
    </lineage>
</organism>
<reference evidence="3 4" key="1">
    <citation type="journal article" date="2018" name="Int. J. Syst. Evol. Microbiol.">
        <title>Glycomyces paridis sp. nov., isolated from the medicinal plant Paris polyphylla.</title>
        <authorList>
            <person name="Fang X.M."/>
            <person name="Bai J.L."/>
            <person name="Su J."/>
            <person name="Zhao L.L."/>
            <person name="Liu H.Y."/>
            <person name="Ma B.P."/>
            <person name="Zhang Y.Q."/>
            <person name="Yu L.Y."/>
        </authorList>
    </citation>
    <scope>NUCLEOTIDE SEQUENCE [LARGE SCALE GENOMIC DNA]</scope>
    <source>
        <strain evidence="3 4">CPCC 204357</strain>
    </source>
</reference>
<evidence type="ECO:0000259" key="2">
    <source>
        <dbReference type="SMART" id="SM00220"/>
    </source>
</evidence>
<keyword evidence="1" id="KW-0547">Nucleotide-binding</keyword>